<evidence type="ECO:0000256" key="1">
    <source>
        <dbReference type="SAM" id="MobiDB-lite"/>
    </source>
</evidence>
<name>A0AAD7BXS0_9AGAR</name>
<evidence type="ECO:0000313" key="3">
    <source>
        <dbReference type="Proteomes" id="UP001221142"/>
    </source>
</evidence>
<organism evidence="2 3">
    <name type="scientific">Roridomyces roridus</name>
    <dbReference type="NCBI Taxonomy" id="1738132"/>
    <lineage>
        <taxon>Eukaryota</taxon>
        <taxon>Fungi</taxon>
        <taxon>Dikarya</taxon>
        <taxon>Basidiomycota</taxon>
        <taxon>Agaricomycotina</taxon>
        <taxon>Agaricomycetes</taxon>
        <taxon>Agaricomycetidae</taxon>
        <taxon>Agaricales</taxon>
        <taxon>Marasmiineae</taxon>
        <taxon>Mycenaceae</taxon>
        <taxon>Roridomyces</taxon>
    </lineage>
</organism>
<dbReference type="Proteomes" id="UP001221142">
    <property type="component" value="Unassembled WGS sequence"/>
</dbReference>
<accession>A0AAD7BXS0</accession>
<proteinExistence type="predicted"/>
<dbReference type="AlphaFoldDB" id="A0AAD7BXS0"/>
<gene>
    <name evidence="2" type="ORF">FB45DRAFT_914681</name>
</gene>
<comment type="caution">
    <text evidence="2">The sequence shown here is derived from an EMBL/GenBank/DDBJ whole genome shotgun (WGS) entry which is preliminary data.</text>
</comment>
<evidence type="ECO:0000313" key="2">
    <source>
        <dbReference type="EMBL" id="KAJ7633239.1"/>
    </source>
</evidence>
<feature type="region of interest" description="Disordered" evidence="1">
    <location>
        <begin position="98"/>
        <end position="118"/>
    </location>
</feature>
<dbReference type="EMBL" id="JARKIF010000008">
    <property type="protein sequence ID" value="KAJ7633239.1"/>
    <property type="molecule type" value="Genomic_DNA"/>
</dbReference>
<keyword evidence="3" id="KW-1185">Reference proteome</keyword>
<protein>
    <submittedName>
        <fullName evidence="2">Uncharacterized protein</fullName>
    </submittedName>
</protein>
<reference evidence="2" key="1">
    <citation type="submission" date="2023-03" db="EMBL/GenBank/DDBJ databases">
        <title>Massive genome expansion in bonnet fungi (Mycena s.s.) driven by repeated elements and novel gene families across ecological guilds.</title>
        <authorList>
            <consortium name="Lawrence Berkeley National Laboratory"/>
            <person name="Harder C.B."/>
            <person name="Miyauchi S."/>
            <person name="Viragh M."/>
            <person name="Kuo A."/>
            <person name="Thoen E."/>
            <person name="Andreopoulos B."/>
            <person name="Lu D."/>
            <person name="Skrede I."/>
            <person name="Drula E."/>
            <person name="Henrissat B."/>
            <person name="Morin E."/>
            <person name="Kohler A."/>
            <person name="Barry K."/>
            <person name="LaButti K."/>
            <person name="Morin E."/>
            <person name="Salamov A."/>
            <person name="Lipzen A."/>
            <person name="Mereny Z."/>
            <person name="Hegedus B."/>
            <person name="Baldrian P."/>
            <person name="Stursova M."/>
            <person name="Weitz H."/>
            <person name="Taylor A."/>
            <person name="Grigoriev I.V."/>
            <person name="Nagy L.G."/>
            <person name="Martin F."/>
            <person name="Kauserud H."/>
        </authorList>
    </citation>
    <scope>NUCLEOTIDE SEQUENCE</scope>
    <source>
        <strain evidence="2">9284</strain>
    </source>
</reference>
<feature type="compositionally biased region" description="Polar residues" evidence="1">
    <location>
        <begin position="103"/>
        <end position="114"/>
    </location>
</feature>
<sequence>MTSTKASAFISIHKGPINLTRAEFEAKANALGDAIAALPVARDNLLKLDMIFENTLMDKHLKGVGLPLAPPTVVMSAEYEIQLSKRSSLHLTTLASSKIRPPSQLTSSPRSNLDTCPVRPPHLSEDDFAKGMEGLMDDVVAQPVRNRFLSYSLWTQNDAVEEHIKELGYPAPEPLLVVRASTETLDHLKEIFEHSEVANLLLTRLGEFGFNADSENTVYSSVFSADILTKINNY</sequence>